<name>A0A4Y2FN30_ARAVE</name>
<reference evidence="1 2" key="1">
    <citation type="journal article" date="2019" name="Sci. Rep.">
        <title>Orb-weaving spider Araneus ventricosus genome elucidates the spidroin gene catalogue.</title>
        <authorList>
            <person name="Kono N."/>
            <person name="Nakamura H."/>
            <person name="Ohtoshi R."/>
            <person name="Moran D.A.P."/>
            <person name="Shinohara A."/>
            <person name="Yoshida Y."/>
            <person name="Fujiwara M."/>
            <person name="Mori M."/>
            <person name="Tomita M."/>
            <person name="Arakawa K."/>
        </authorList>
    </citation>
    <scope>NUCLEOTIDE SEQUENCE [LARGE SCALE GENOMIC DNA]</scope>
</reference>
<dbReference type="AlphaFoldDB" id="A0A4Y2FN30"/>
<protein>
    <submittedName>
        <fullName evidence="1">Uncharacterized protein</fullName>
    </submittedName>
</protein>
<accession>A0A4Y2FN30</accession>
<evidence type="ECO:0000313" key="2">
    <source>
        <dbReference type="Proteomes" id="UP000499080"/>
    </source>
</evidence>
<dbReference type="Proteomes" id="UP000499080">
    <property type="component" value="Unassembled WGS sequence"/>
</dbReference>
<evidence type="ECO:0000313" key="1">
    <source>
        <dbReference type="EMBL" id="GBM42601.1"/>
    </source>
</evidence>
<organism evidence="1 2">
    <name type="scientific">Araneus ventricosus</name>
    <name type="common">Orbweaver spider</name>
    <name type="synonym">Epeira ventricosa</name>
    <dbReference type="NCBI Taxonomy" id="182803"/>
    <lineage>
        <taxon>Eukaryota</taxon>
        <taxon>Metazoa</taxon>
        <taxon>Ecdysozoa</taxon>
        <taxon>Arthropoda</taxon>
        <taxon>Chelicerata</taxon>
        <taxon>Arachnida</taxon>
        <taxon>Araneae</taxon>
        <taxon>Araneomorphae</taxon>
        <taxon>Entelegynae</taxon>
        <taxon>Araneoidea</taxon>
        <taxon>Araneidae</taxon>
        <taxon>Araneus</taxon>
    </lineage>
</organism>
<keyword evidence="2" id="KW-1185">Reference proteome</keyword>
<dbReference type="EMBL" id="BGPR01096591">
    <property type="protein sequence ID" value="GBM42601.1"/>
    <property type="molecule type" value="Genomic_DNA"/>
</dbReference>
<gene>
    <name evidence="1" type="ORF">AVEN_114734_1</name>
</gene>
<sequence>MALAYFLYRHLELNEAIRQASTITIKEIAKFWQRARIPMRDKQNCQIKLEKLFKERQLLKKNKARNSSTQQAKESAFVSKLEHLFYVAHADVLTNKSVLQ</sequence>
<comment type="caution">
    <text evidence="1">The sequence shown here is derived from an EMBL/GenBank/DDBJ whole genome shotgun (WGS) entry which is preliminary data.</text>
</comment>
<proteinExistence type="predicted"/>
<dbReference type="OrthoDB" id="8044640at2759"/>